<dbReference type="GO" id="GO:0016020">
    <property type="term" value="C:membrane"/>
    <property type="evidence" value="ECO:0007669"/>
    <property type="project" value="UniProtKB-SubCell"/>
</dbReference>
<evidence type="ECO:0000259" key="7">
    <source>
        <dbReference type="PROSITE" id="PS50850"/>
    </source>
</evidence>
<evidence type="ECO:0000313" key="8">
    <source>
        <dbReference type="EMBL" id="GFO13897.1"/>
    </source>
</evidence>
<dbReference type="InterPro" id="IPR050930">
    <property type="entry name" value="MFS_Vesicular_Transporter"/>
</dbReference>
<feature type="transmembrane region" description="Helical" evidence="6">
    <location>
        <begin position="28"/>
        <end position="54"/>
    </location>
</feature>
<feature type="domain" description="Major facilitator superfamily (MFS) profile" evidence="7">
    <location>
        <begin position="1"/>
        <end position="119"/>
    </location>
</feature>
<evidence type="ECO:0000256" key="5">
    <source>
        <dbReference type="ARBA" id="ARBA00023136"/>
    </source>
</evidence>
<feature type="transmembrane region" description="Helical" evidence="6">
    <location>
        <begin position="95"/>
        <end position="115"/>
    </location>
</feature>
<protein>
    <submittedName>
        <fullName evidence="8">MFS-type transporter slc18b1-like</fullName>
    </submittedName>
</protein>
<keyword evidence="9" id="KW-1185">Reference proteome</keyword>
<dbReference type="AlphaFoldDB" id="A0AAV4B2Z9"/>
<dbReference type="Gene3D" id="1.20.1250.20">
    <property type="entry name" value="MFS general substrate transporter like domains"/>
    <property type="match status" value="2"/>
</dbReference>
<name>A0AAV4B2Z9_9GAST</name>
<sequence length="360" mass="37771">MFVSGIFVGGSCAALFGVLDKSPSGNTFIIMCFACRSVEALGLAGLLTASFAIISNEFPKYVATVFGVLETASGIGLMVGPAIGGVLYQVGGFGLPFYTMGGLIILTGVLVFKFLPDIQDSPNQKKQGGFRLLTSIYVWVCMIIIFAASTGISFTDPTLSPHLEEFHLSTSVIGLVFTIAPALYGVTAPLYGYLCDSKGYTFSLLIVGNLVCGFGYLLLGPSPYLPFLPSELWIVIVAMSLLGLFLGCAVIPVVKCMLTAACDIGFENNLDTYGIVSGLFNSVWCFGGFVGPVLGGLLVNEVGFNNAASLIALLSFFSHWGNAADDQACRSFPNNVCVRVCVVEGGSGQMALLGGARSTC</sequence>
<dbReference type="InterPro" id="IPR011701">
    <property type="entry name" value="MFS"/>
</dbReference>
<dbReference type="PANTHER" id="PTHR23506:SF26">
    <property type="entry name" value="MFS-TYPE TRANSPORTER SLC18B1"/>
    <property type="match status" value="1"/>
</dbReference>
<keyword evidence="2" id="KW-0813">Transport</keyword>
<organism evidence="8 9">
    <name type="scientific">Plakobranchus ocellatus</name>
    <dbReference type="NCBI Taxonomy" id="259542"/>
    <lineage>
        <taxon>Eukaryota</taxon>
        <taxon>Metazoa</taxon>
        <taxon>Spiralia</taxon>
        <taxon>Lophotrochozoa</taxon>
        <taxon>Mollusca</taxon>
        <taxon>Gastropoda</taxon>
        <taxon>Heterobranchia</taxon>
        <taxon>Euthyneura</taxon>
        <taxon>Panpulmonata</taxon>
        <taxon>Sacoglossa</taxon>
        <taxon>Placobranchoidea</taxon>
        <taxon>Plakobranchidae</taxon>
        <taxon>Plakobranchus</taxon>
    </lineage>
</organism>
<evidence type="ECO:0000256" key="2">
    <source>
        <dbReference type="ARBA" id="ARBA00022448"/>
    </source>
</evidence>
<keyword evidence="5 6" id="KW-0472">Membrane</keyword>
<comment type="caution">
    <text evidence="8">The sequence shown here is derived from an EMBL/GenBank/DDBJ whole genome shotgun (WGS) entry which is preliminary data.</text>
</comment>
<evidence type="ECO:0000256" key="6">
    <source>
        <dbReference type="SAM" id="Phobius"/>
    </source>
</evidence>
<dbReference type="GO" id="GO:0022857">
    <property type="term" value="F:transmembrane transporter activity"/>
    <property type="evidence" value="ECO:0007669"/>
    <property type="project" value="InterPro"/>
</dbReference>
<proteinExistence type="predicted"/>
<accession>A0AAV4B2Z9</accession>
<feature type="transmembrane region" description="Helical" evidence="6">
    <location>
        <begin position="199"/>
        <end position="220"/>
    </location>
</feature>
<dbReference type="EMBL" id="BLXT01004515">
    <property type="protein sequence ID" value="GFO13897.1"/>
    <property type="molecule type" value="Genomic_DNA"/>
</dbReference>
<keyword evidence="3 6" id="KW-0812">Transmembrane</keyword>
<dbReference type="PANTHER" id="PTHR23506">
    <property type="entry name" value="GH10249P"/>
    <property type="match status" value="1"/>
</dbReference>
<dbReference type="SUPFAM" id="SSF103473">
    <property type="entry name" value="MFS general substrate transporter"/>
    <property type="match status" value="1"/>
</dbReference>
<dbReference type="InterPro" id="IPR036259">
    <property type="entry name" value="MFS_trans_sf"/>
</dbReference>
<feature type="domain" description="Major facilitator superfamily (MFS) profile" evidence="7">
    <location>
        <begin position="135"/>
        <end position="360"/>
    </location>
</feature>
<keyword evidence="4 6" id="KW-1133">Transmembrane helix</keyword>
<dbReference type="InterPro" id="IPR020846">
    <property type="entry name" value="MFS_dom"/>
</dbReference>
<evidence type="ECO:0000313" key="9">
    <source>
        <dbReference type="Proteomes" id="UP000735302"/>
    </source>
</evidence>
<evidence type="ECO:0000256" key="4">
    <source>
        <dbReference type="ARBA" id="ARBA00022989"/>
    </source>
</evidence>
<feature type="transmembrane region" description="Helical" evidence="6">
    <location>
        <begin position="136"/>
        <end position="154"/>
    </location>
</feature>
<evidence type="ECO:0000256" key="1">
    <source>
        <dbReference type="ARBA" id="ARBA00004141"/>
    </source>
</evidence>
<dbReference type="Proteomes" id="UP000735302">
    <property type="component" value="Unassembled WGS sequence"/>
</dbReference>
<feature type="transmembrane region" description="Helical" evidence="6">
    <location>
        <begin position="61"/>
        <end position="83"/>
    </location>
</feature>
<feature type="transmembrane region" description="Helical" evidence="6">
    <location>
        <begin position="166"/>
        <end position="187"/>
    </location>
</feature>
<dbReference type="Pfam" id="PF07690">
    <property type="entry name" value="MFS_1"/>
    <property type="match status" value="2"/>
</dbReference>
<comment type="subcellular location">
    <subcellularLocation>
        <location evidence="1">Membrane</location>
        <topology evidence="1">Multi-pass membrane protein</topology>
    </subcellularLocation>
</comment>
<dbReference type="PROSITE" id="PS50850">
    <property type="entry name" value="MFS"/>
    <property type="match status" value="2"/>
</dbReference>
<gene>
    <name evidence="8" type="ORF">PoB_004040200</name>
</gene>
<evidence type="ECO:0000256" key="3">
    <source>
        <dbReference type="ARBA" id="ARBA00022692"/>
    </source>
</evidence>
<feature type="transmembrane region" description="Helical" evidence="6">
    <location>
        <begin position="232"/>
        <end position="254"/>
    </location>
</feature>
<reference evidence="8 9" key="1">
    <citation type="journal article" date="2021" name="Elife">
        <title>Chloroplast acquisition without the gene transfer in kleptoplastic sea slugs, Plakobranchus ocellatus.</title>
        <authorList>
            <person name="Maeda T."/>
            <person name="Takahashi S."/>
            <person name="Yoshida T."/>
            <person name="Shimamura S."/>
            <person name="Takaki Y."/>
            <person name="Nagai Y."/>
            <person name="Toyoda A."/>
            <person name="Suzuki Y."/>
            <person name="Arimoto A."/>
            <person name="Ishii H."/>
            <person name="Satoh N."/>
            <person name="Nishiyama T."/>
            <person name="Hasebe M."/>
            <person name="Maruyama T."/>
            <person name="Minagawa J."/>
            <person name="Obokata J."/>
            <person name="Shigenobu S."/>
        </authorList>
    </citation>
    <scope>NUCLEOTIDE SEQUENCE [LARGE SCALE GENOMIC DNA]</scope>
</reference>